<dbReference type="Proteomes" id="UP000256884">
    <property type="component" value="Unassembled WGS sequence"/>
</dbReference>
<keyword evidence="2" id="KW-1185">Reference proteome</keyword>
<organism evidence="1 2">
    <name type="scientific">Tenacibaculum gallaicum</name>
    <dbReference type="NCBI Taxonomy" id="561505"/>
    <lineage>
        <taxon>Bacteria</taxon>
        <taxon>Pseudomonadati</taxon>
        <taxon>Bacteroidota</taxon>
        <taxon>Flavobacteriia</taxon>
        <taxon>Flavobacteriales</taxon>
        <taxon>Flavobacteriaceae</taxon>
        <taxon>Tenacibaculum</taxon>
    </lineage>
</organism>
<dbReference type="RefSeq" id="WP_115901552.1">
    <property type="nucleotide sequence ID" value="NZ_QUNS01000006.1"/>
</dbReference>
<dbReference type="AlphaFoldDB" id="A0A3E0HLU6"/>
<evidence type="ECO:0000313" key="2">
    <source>
        <dbReference type="Proteomes" id="UP000256884"/>
    </source>
</evidence>
<sequence>MLKSISNLGNVLNKSEQREVNGGQIVCPRGYYLKCDWIRCWCESEHIEEPIEEPIDFDFFDY</sequence>
<name>A0A3E0HLU6_9FLAO</name>
<dbReference type="OrthoDB" id="1191240at2"/>
<accession>A0A3E0HLU6</accession>
<comment type="caution">
    <text evidence="1">The sequence shown here is derived from an EMBL/GenBank/DDBJ whole genome shotgun (WGS) entry which is preliminary data.</text>
</comment>
<dbReference type="EMBL" id="QUNS01000006">
    <property type="protein sequence ID" value="REH47443.1"/>
    <property type="molecule type" value="Genomic_DNA"/>
</dbReference>
<reference evidence="1 2" key="1">
    <citation type="submission" date="2018-08" db="EMBL/GenBank/DDBJ databases">
        <title>Genomic Encyclopedia of Type Strains, Phase IV (KMG-IV): sequencing the most valuable type-strain genomes for metagenomic binning, comparative biology and taxonomic classification.</title>
        <authorList>
            <person name="Goeker M."/>
        </authorList>
    </citation>
    <scope>NUCLEOTIDE SEQUENCE [LARGE SCALE GENOMIC DNA]</scope>
    <source>
        <strain evidence="1 2">DSM 18841</strain>
    </source>
</reference>
<evidence type="ECO:0000313" key="1">
    <source>
        <dbReference type="EMBL" id="REH47443.1"/>
    </source>
</evidence>
<proteinExistence type="predicted"/>
<protein>
    <submittedName>
        <fullName evidence="1">Uncharacterized protein</fullName>
    </submittedName>
</protein>
<gene>
    <name evidence="1" type="ORF">C7448_10664</name>
</gene>